<comment type="caution">
    <text evidence="2">The sequence shown here is derived from an EMBL/GenBank/DDBJ whole genome shotgun (WGS) entry which is preliminary data.</text>
</comment>
<protein>
    <submittedName>
        <fullName evidence="2">Uncharacterized protein</fullName>
    </submittedName>
</protein>
<dbReference type="OrthoDB" id="221287at2"/>
<sequence precursor="true">MRLFSLRNPFFVIAFALLPAIAARSANAIDVLARAVVGQPYGVATIEIPLAQPIVGQTMPPIQAIDAGADANGGRVFYPFSEDLKVTVPPPSETPVPRPGNGRLLGRLGNLIREIASPEATQSQTVARRVTFLFVGSAPLRIRVGDGISEIGTYELIPEQDPSAFGAMKSTWWAGYTASVKSQIDAADYPAWVEEYLIAMLSRRTRSPLPAWYNNAPSDDDGLTDAMKLIAGASGVSEAIFRRSAVGFLDTSGRPLPEATLPLPAPPRWAPLYDDPTVANVPVEPMATHVPPECFYIRYGSFENYLWFADLSTEYGGDVSSMVTLRGIEVDTNEKIQSQLNLKMNQLSRLLGPTVIADQAIIGRDLFVSDGSTLGVMLQAKNAFLLRTSLANDRTALTRSDDEVTLTDVTVDGQTVSLLSTPDNRVRSFMVQDGDFFLLANSKALVSRFLEVGKTQQSLAATPSFQLARRLMPLDRDDTLFAYFSPEMLRGLVSPSYLIELRRRVSANAEVALMHLADSAGKQESGVTGASLNGVDDLIDAGFLPAGFGARPDGSGAINVGDQVMDTRRGRRGSFLPIADADIDAVTPDELAWYGRIANDYETRFPTIDPIMVGIHRESMPASSPGAEAIDRISVHAEIAPLVPDKYGKYAKYLGPPTNVAMQFANDDIIAIQAHVVSEELGPPTHLFAAVKDTLPPDPEQFDGLLNIYRSLRGIPGYLGAWPQPGMLDRLPLGIGRGQPVGPGINRLIGGIYRYTDGQFSVLSFQPDVLQHALPNLAAIDVPDLAQIRARADNLKGSQIEGWVNRQLYDRARQSSVAGASLLSRVTRQLGVAPEQAEAEVERILGVKLQCPLGGQYKYSQVTQRWISTAWQGEVAPPFAPADYVAPPMKWFRGASATVTQYADRLVVDSVIDVAR</sequence>
<keyword evidence="1" id="KW-0732">Signal</keyword>
<feature type="chain" id="PRO_5022819050" evidence="1">
    <location>
        <begin position="29"/>
        <end position="916"/>
    </location>
</feature>
<proteinExistence type="predicted"/>
<feature type="signal peptide" evidence="1">
    <location>
        <begin position="1"/>
        <end position="28"/>
    </location>
</feature>
<dbReference type="Proteomes" id="UP000317977">
    <property type="component" value="Unassembled WGS sequence"/>
</dbReference>
<evidence type="ECO:0000313" key="3">
    <source>
        <dbReference type="Proteomes" id="UP000317977"/>
    </source>
</evidence>
<organism evidence="2 3">
    <name type="scientific">Rubripirellula reticaptiva</name>
    <dbReference type="NCBI Taxonomy" id="2528013"/>
    <lineage>
        <taxon>Bacteria</taxon>
        <taxon>Pseudomonadati</taxon>
        <taxon>Planctomycetota</taxon>
        <taxon>Planctomycetia</taxon>
        <taxon>Pirellulales</taxon>
        <taxon>Pirellulaceae</taxon>
        <taxon>Rubripirellula</taxon>
    </lineage>
</organism>
<dbReference type="RefSeq" id="WP_146532483.1">
    <property type="nucleotide sequence ID" value="NZ_SJPX01000001.1"/>
</dbReference>
<name>A0A5C6FAQ1_9BACT</name>
<keyword evidence="3" id="KW-1185">Reference proteome</keyword>
<evidence type="ECO:0000256" key="1">
    <source>
        <dbReference type="SAM" id="SignalP"/>
    </source>
</evidence>
<reference evidence="2 3" key="1">
    <citation type="submission" date="2019-02" db="EMBL/GenBank/DDBJ databases">
        <title>Deep-cultivation of Planctomycetes and their phenomic and genomic characterization uncovers novel biology.</title>
        <authorList>
            <person name="Wiegand S."/>
            <person name="Jogler M."/>
            <person name="Boedeker C."/>
            <person name="Pinto D."/>
            <person name="Vollmers J."/>
            <person name="Rivas-Marin E."/>
            <person name="Kohn T."/>
            <person name="Peeters S.H."/>
            <person name="Heuer A."/>
            <person name="Rast P."/>
            <person name="Oberbeckmann S."/>
            <person name="Bunk B."/>
            <person name="Jeske O."/>
            <person name="Meyerdierks A."/>
            <person name="Storesund J.E."/>
            <person name="Kallscheuer N."/>
            <person name="Luecker S."/>
            <person name="Lage O.M."/>
            <person name="Pohl T."/>
            <person name="Merkel B.J."/>
            <person name="Hornburger P."/>
            <person name="Mueller R.-W."/>
            <person name="Bruemmer F."/>
            <person name="Labrenz M."/>
            <person name="Spormann A.M."/>
            <person name="Op Den Camp H."/>
            <person name="Overmann J."/>
            <person name="Amann R."/>
            <person name="Jetten M.S.M."/>
            <person name="Mascher T."/>
            <person name="Medema M.H."/>
            <person name="Devos D.P."/>
            <person name="Kaster A.-K."/>
            <person name="Ovreas L."/>
            <person name="Rohde M."/>
            <person name="Galperin M.Y."/>
            <person name="Jogler C."/>
        </authorList>
    </citation>
    <scope>NUCLEOTIDE SEQUENCE [LARGE SCALE GENOMIC DNA]</scope>
    <source>
        <strain evidence="2 3">Poly59</strain>
    </source>
</reference>
<dbReference type="AlphaFoldDB" id="A0A5C6FAQ1"/>
<accession>A0A5C6FAQ1</accession>
<gene>
    <name evidence="2" type="ORF">Poly59_05170</name>
</gene>
<dbReference type="EMBL" id="SJPX01000001">
    <property type="protein sequence ID" value="TWU57610.1"/>
    <property type="molecule type" value="Genomic_DNA"/>
</dbReference>
<evidence type="ECO:0000313" key="2">
    <source>
        <dbReference type="EMBL" id="TWU57610.1"/>
    </source>
</evidence>